<evidence type="ECO:0000256" key="1">
    <source>
        <dbReference type="ARBA" id="ARBA00004651"/>
    </source>
</evidence>
<evidence type="ECO:0000256" key="6">
    <source>
        <dbReference type="ARBA" id="ARBA00022989"/>
    </source>
</evidence>
<dbReference type="Proteomes" id="UP000216207">
    <property type="component" value="Unassembled WGS sequence"/>
</dbReference>
<dbReference type="RefSeq" id="WP_073305270.1">
    <property type="nucleotide sequence ID" value="NZ_JAIEWK010000005.1"/>
</dbReference>
<organism evidence="9 10">
    <name type="scientific">Shouchella clausii</name>
    <name type="common">Alkalihalobacillus clausii</name>
    <dbReference type="NCBI Taxonomy" id="79880"/>
    <lineage>
        <taxon>Bacteria</taxon>
        <taxon>Bacillati</taxon>
        <taxon>Bacillota</taxon>
        <taxon>Bacilli</taxon>
        <taxon>Bacillales</taxon>
        <taxon>Bacillaceae</taxon>
        <taxon>Shouchella</taxon>
    </lineage>
</organism>
<dbReference type="AlphaFoldDB" id="A0A268P0V3"/>
<feature type="transmembrane region" description="Helical" evidence="8">
    <location>
        <begin position="128"/>
        <end position="151"/>
    </location>
</feature>
<dbReference type="GO" id="GO:0005886">
    <property type="term" value="C:plasma membrane"/>
    <property type="evidence" value="ECO:0007669"/>
    <property type="project" value="UniProtKB-SubCell"/>
</dbReference>
<sequence>MVGRKQITQAAITEAFPLALAIAAYGISYGVLATQGGFTFGQTVTMSMFVFSGSAQLVTAGMMAGGASAISILAAVLLLNLRNLLYGAALANTVSLAGKWRFALAFGVSDEPFVLASAREQKHGPDPFYFAIVFVCFYLSWVFASLAGALLGAQVDPLTWGLDFVFPVTFTALLVPSLKGRPAMATALAAIGICLLFHYSGFREELIVIAAGMLAPLAGLMAGGRKSDGQ</sequence>
<evidence type="ECO:0000256" key="4">
    <source>
        <dbReference type="ARBA" id="ARBA00022475"/>
    </source>
</evidence>
<evidence type="ECO:0000256" key="2">
    <source>
        <dbReference type="ARBA" id="ARBA00010735"/>
    </source>
</evidence>
<comment type="subcellular location">
    <subcellularLocation>
        <location evidence="1">Cell membrane</location>
        <topology evidence="1">Multi-pass membrane protein</topology>
    </subcellularLocation>
</comment>
<dbReference type="PANTHER" id="PTHR34979:SF1">
    <property type="entry name" value="INNER MEMBRANE PROTEIN YGAZ"/>
    <property type="match status" value="1"/>
</dbReference>
<evidence type="ECO:0000256" key="5">
    <source>
        <dbReference type="ARBA" id="ARBA00022692"/>
    </source>
</evidence>
<dbReference type="GO" id="GO:1903785">
    <property type="term" value="P:L-valine transmembrane transport"/>
    <property type="evidence" value="ECO:0007669"/>
    <property type="project" value="TreeGrafter"/>
</dbReference>
<proteinExistence type="inferred from homology"/>
<feature type="transmembrane region" description="Helical" evidence="8">
    <location>
        <begin position="157"/>
        <end position="175"/>
    </location>
</feature>
<name>A0A268P0V3_SHOCL</name>
<comment type="caution">
    <text evidence="9">The sequence shown here is derived from an EMBL/GenBank/DDBJ whole genome shotgun (WGS) entry which is preliminary data.</text>
</comment>
<dbReference type="Pfam" id="PF03591">
    <property type="entry name" value="AzlC"/>
    <property type="match status" value="1"/>
</dbReference>
<keyword evidence="3" id="KW-0813">Transport</keyword>
<comment type="similarity">
    <text evidence="2">Belongs to the AzlC family.</text>
</comment>
<feature type="transmembrane region" description="Helical" evidence="8">
    <location>
        <begin position="12"/>
        <end position="33"/>
    </location>
</feature>
<protein>
    <submittedName>
        <fullName evidence="9">Branched-chain amino acid ABC transporter permease</fullName>
    </submittedName>
</protein>
<feature type="transmembrane region" description="Helical" evidence="8">
    <location>
        <begin position="182"/>
        <end position="200"/>
    </location>
</feature>
<evidence type="ECO:0000313" key="9">
    <source>
        <dbReference type="EMBL" id="PAE89291.1"/>
    </source>
</evidence>
<dbReference type="PANTHER" id="PTHR34979">
    <property type="entry name" value="INNER MEMBRANE PROTEIN YGAZ"/>
    <property type="match status" value="1"/>
</dbReference>
<accession>A0A268P0V3</accession>
<dbReference type="EMBL" id="NPCC01000009">
    <property type="protein sequence ID" value="PAE89291.1"/>
    <property type="molecule type" value="Genomic_DNA"/>
</dbReference>
<evidence type="ECO:0000313" key="10">
    <source>
        <dbReference type="Proteomes" id="UP000216207"/>
    </source>
</evidence>
<reference evidence="9 10" key="1">
    <citation type="submission" date="2017-07" db="EMBL/GenBank/DDBJ databases">
        <title>Isolation and whole genome analysis of endospore-forming bacteria from heroin.</title>
        <authorList>
            <person name="Kalinowski J."/>
            <person name="Ahrens B."/>
            <person name="Al-Dilaimi A."/>
            <person name="Winkler A."/>
            <person name="Wibberg D."/>
            <person name="Schleenbecker U."/>
            <person name="Ruckert C."/>
            <person name="Wolfel R."/>
            <person name="Grass G."/>
        </authorList>
    </citation>
    <scope>NUCLEOTIDE SEQUENCE [LARGE SCALE GENOMIC DNA]</scope>
    <source>
        <strain evidence="9 10">7539</strain>
    </source>
</reference>
<keyword evidence="7 8" id="KW-0472">Membrane</keyword>
<feature type="transmembrane region" description="Helical" evidence="8">
    <location>
        <begin position="206"/>
        <end position="224"/>
    </location>
</feature>
<evidence type="ECO:0000256" key="7">
    <source>
        <dbReference type="ARBA" id="ARBA00023136"/>
    </source>
</evidence>
<keyword evidence="5 8" id="KW-0812">Transmembrane</keyword>
<feature type="transmembrane region" description="Helical" evidence="8">
    <location>
        <begin position="53"/>
        <end position="79"/>
    </location>
</feature>
<keyword evidence="4" id="KW-1003">Cell membrane</keyword>
<gene>
    <name evidence="9" type="ORF">CHH72_08345</name>
</gene>
<dbReference type="InterPro" id="IPR011606">
    <property type="entry name" value="Brnchd-chn_aa_trnsp_permease"/>
</dbReference>
<keyword evidence="6 8" id="KW-1133">Transmembrane helix</keyword>
<evidence type="ECO:0000256" key="8">
    <source>
        <dbReference type="SAM" id="Phobius"/>
    </source>
</evidence>
<evidence type="ECO:0000256" key="3">
    <source>
        <dbReference type="ARBA" id="ARBA00022448"/>
    </source>
</evidence>